<evidence type="ECO:0000256" key="1">
    <source>
        <dbReference type="SAM" id="Phobius"/>
    </source>
</evidence>
<protein>
    <submittedName>
        <fullName evidence="2">Uncharacterized protein</fullName>
    </submittedName>
</protein>
<evidence type="ECO:0000313" key="2">
    <source>
        <dbReference type="EMBL" id="MBX41212.1"/>
    </source>
</evidence>
<keyword evidence="1" id="KW-0812">Transmembrane</keyword>
<sequence>MLYTCSLTICYLCFFIIFVGACSTIKIIYVYQLPTTQLASDFGLTG</sequence>
<dbReference type="EMBL" id="GGEC01060728">
    <property type="protein sequence ID" value="MBX41212.1"/>
    <property type="molecule type" value="Transcribed_RNA"/>
</dbReference>
<keyword evidence="1" id="KW-0472">Membrane</keyword>
<feature type="transmembrane region" description="Helical" evidence="1">
    <location>
        <begin position="7"/>
        <end position="31"/>
    </location>
</feature>
<accession>A0A2P2NFH0</accession>
<proteinExistence type="predicted"/>
<reference evidence="2" key="1">
    <citation type="submission" date="2018-02" db="EMBL/GenBank/DDBJ databases">
        <title>Rhizophora mucronata_Transcriptome.</title>
        <authorList>
            <person name="Meera S.P."/>
            <person name="Sreeshan A."/>
            <person name="Augustine A."/>
        </authorList>
    </citation>
    <scope>NUCLEOTIDE SEQUENCE</scope>
    <source>
        <tissue evidence="2">Leaf</tissue>
    </source>
</reference>
<organism evidence="2">
    <name type="scientific">Rhizophora mucronata</name>
    <name type="common">Asiatic mangrove</name>
    <dbReference type="NCBI Taxonomy" id="61149"/>
    <lineage>
        <taxon>Eukaryota</taxon>
        <taxon>Viridiplantae</taxon>
        <taxon>Streptophyta</taxon>
        <taxon>Embryophyta</taxon>
        <taxon>Tracheophyta</taxon>
        <taxon>Spermatophyta</taxon>
        <taxon>Magnoliopsida</taxon>
        <taxon>eudicotyledons</taxon>
        <taxon>Gunneridae</taxon>
        <taxon>Pentapetalae</taxon>
        <taxon>rosids</taxon>
        <taxon>fabids</taxon>
        <taxon>Malpighiales</taxon>
        <taxon>Rhizophoraceae</taxon>
        <taxon>Rhizophora</taxon>
    </lineage>
</organism>
<dbReference type="AlphaFoldDB" id="A0A2P2NFH0"/>
<name>A0A2P2NFH0_RHIMU</name>
<keyword evidence="1" id="KW-1133">Transmembrane helix</keyword>